<keyword evidence="4" id="KW-1185">Reference proteome</keyword>
<dbReference type="Proteomes" id="UP000515908">
    <property type="component" value="Chromosome 06"/>
</dbReference>
<sequence length="355" mass="39840">MSSPYNYNNNNYTYSYNNNNNNNNNPNNNNNVNQPAENHQHSNPSPFPPAAFPAPPSAPTATPPANNNNNKANFDIQSHYYNMYNNNHHPPPANNHPPNKFTVEGGIEDNPQVLPPTYLAREEVAQQTAREAERHYQQTLQQGGLPPPPSATSQNNNNNGRQRLLFVPRSPRYTYRLLFLLAVAFCGALPLLHPLNWMILLTCFIAVYIADFIGSAKATVTLLLSFIVLFGASLVITNYSIVVRSVGPMLMIVDLTFLLFTACAAACLHFRFIQVEYPLVTFLLERVALVVMPLLVLPPSLAMCIALGGSRYAPAYFFGIMCLEHYFFYGPLKSSFLYQRLYHLEEPTERGNPNE</sequence>
<gene>
    <name evidence="3" type="ORF">ADEAN_000356600</name>
</gene>
<accession>A0A7G2C9H7</accession>
<dbReference type="AlphaFoldDB" id="A0A7G2C9H7"/>
<reference evidence="3 4" key="1">
    <citation type="submission" date="2020-08" db="EMBL/GenBank/DDBJ databases">
        <authorList>
            <person name="Newling K."/>
            <person name="Davey J."/>
            <person name="Forrester S."/>
        </authorList>
    </citation>
    <scope>NUCLEOTIDE SEQUENCE [LARGE SCALE GENOMIC DNA]</scope>
    <source>
        <strain evidence="4">Crithidia deanei Carvalho (ATCC PRA-265)</strain>
    </source>
</reference>
<feature type="compositionally biased region" description="Low complexity" evidence="1">
    <location>
        <begin position="1"/>
        <end position="33"/>
    </location>
</feature>
<organism evidence="3 4">
    <name type="scientific">Angomonas deanei</name>
    <dbReference type="NCBI Taxonomy" id="59799"/>
    <lineage>
        <taxon>Eukaryota</taxon>
        <taxon>Discoba</taxon>
        <taxon>Euglenozoa</taxon>
        <taxon>Kinetoplastea</taxon>
        <taxon>Metakinetoplastina</taxon>
        <taxon>Trypanosomatida</taxon>
        <taxon>Trypanosomatidae</taxon>
        <taxon>Strigomonadinae</taxon>
        <taxon>Angomonas</taxon>
    </lineage>
</organism>
<feature type="compositionally biased region" description="Pro residues" evidence="1">
    <location>
        <begin position="45"/>
        <end position="62"/>
    </location>
</feature>
<feature type="transmembrane region" description="Helical" evidence="2">
    <location>
        <begin position="248"/>
        <end position="268"/>
    </location>
</feature>
<feature type="transmembrane region" description="Helical" evidence="2">
    <location>
        <begin position="289"/>
        <end position="309"/>
    </location>
</feature>
<dbReference type="EMBL" id="LR877150">
    <property type="protein sequence ID" value="CAD2216105.1"/>
    <property type="molecule type" value="Genomic_DNA"/>
</dbReference>
<keyword evidence="2" id="KW-0472">Membrane</keyword>
<dbReference type="PANTHER" id="PTHR35313">
    <property type="entry name" value="NO EXINE FORMATION 1"/>
    <property type="match status" value="1"/>
</dbReference>
<dbReference type="PANTHER" id="PTHR35313:SF1">
    <property type="entry name" value="NO EXINE FORMATION 1"/>
    <property type="match status" value="1"/>
</dbReference>
<feature type="transmembrane region" description="Helical" evidence="2">
    <location>
        <begin position="173"/>
        <end position="191"/>
    </location>
</feature>
<evidence type="ECO:0000313" key="4">
    <source>
        <dbReference type="Proteomes" id="UP000515908"/>
    </source>
</evidence>
<keyword evidence="2" id="KW-1133">Transmembrane helix</keyword>
<feature type="transmembrane region" description="Helical" evidence="2">
    <location>
        <begin position="221"/>
        <end position="242"/>
    </location>
</feature>
<dbReference type="VEuPathDB" id="TriTrypDB:ADEAN_000356600"/>
<feature type="compositionally biased region" description="Low complexity" evidence="1">
    <location>
        <begin position="63"/>
        <end position="88"/>
    </location>
</feature>
<feature type="region of interest" description="Disordered" evidence="1">
    <location>
        <begin position="1"/>
        <end position="161"/>
    </location>
</feature>
<evidence type="ECO:0000256" key="1">
    <source>
        <dbReference type="SAM" id="MobiDB-lite"/>
    </source>
</evidence>
<evidence type="ECO:0000313" key="3">
    <source>
        <dbReference type="EMBL" id="CAD2216105.1"/>
    </source>
</evidence>
<feature type="compositionally biased region" description="Basic and acidic residues" evidence="1">
    <location>
        <begin position="120"/>
        <end position="136"/>
    </location>
</feature>
<proteinExistence type="predicted"/>
<evidence type="ECO:0000256" key="2">
    <source>
        <dbReference type="SAM" id="Phobius"/>
    </source>
</evidence>
<protein>
    <submittedName>
        <fullName evidence="3">Uncharacterized protein</fullName>
    </submittedName>
</protein>
<name>A0A7G2C9H7_9TRYP</name>
<keyword evidence="2" id="KW-0812">Transmembrane</keyword>